<evidence type="ECO:0000256" key="6">
    <source>
        <dbReference type="ARBA" id="ARBA00022490"/>
    </source>
</evidence>
<evidence type="ECO:0000256" key="18">
    <source>
        <dbReference type="SAM" id="MobiDB-lite"/>
    </source>
</evidence>
<dbReference type="GO" id="GO:0005874">
    <property type="term" value="C:microtubule"/>
    <property type="evidence" value="ECO:0007669"/>
    <property type="project" value="UniProtKB-KW"/>
</dbReference>
<evidence type="ECO:0000313" key="19">
    <source>
        <dbReference type="EMBL" id="RSH87003.1"/>
    </source>
</evidence>
<feature type="region of interest" description="Disordered" evidence="18">
    <location>
        <begin position="102"/>
        <end position="130"/>
    </location>
</feature>
<name>A0A427Y7D3_9TREE</name>
<dbReference type="OrthoDB" id="2443965at2759"/>
<gene>
    <name evidence="19" type="ORF">EHS25_003491</name>
</gene>
<keyword evidence="20" id="KW-1185">Reference proteome</keyword>
<dbReference type="STRING" id="1890683.A0A427Y7D3"/>
<keyword evidence="10" id="KW-0159">Chromosome partition</keyword>
<dbReference type="PANTHER" id="PTHR28017:SF1">
    <property type="entry name" value="DASH COMPLEX SUBUNIT DAD3"/>
    <property type="match status" value="1"/>
</dbReference>
<evidence type="ECO:0000256" key="16">
    <source>
        <dbReference type="ARBA" id="ARBA00044179"/>
    </source>
</evidence>
<dbReference type="GO" id="GO:0042729">
    <property type="term" value="C:DASH complex"/>
    <property type="evidence" value="ECO:0007669"/>
    <property type="project" value="InterPro"/>
</dbReference>
<evidence type="ECO:0000256" key="12">
    <source>
        <dbReference type="ARBA" id="ARBA00023212"/>
    </source>
</evidence>
<proteinExistence type="inferred from homology"/>
<evidence type="ECO:0000256" key="5">
    <source>
        <dbReference type="ARBA" id="ARBA00022454"/>
    </source>
</evidence>
<dbReference type="GO" id="GO:0008608">
    <property type="term" value="P:attachment of spindle microtubules to kinetochore"/>
    <property type="evidence" value="ECO:0007669"/>
    <property type="project" value="InterPro"/>
</dbReference>
<evidence type="ECO:0000256" key="14">
    <source>
        <dbReference type="ARBA" id="ARBA00023306"/>
    </source>
</evidence>
<keyword evidence="14" id="KW-0131">Cell cycle</keyword>
<evidence type="ECO:0000256" key="9">
    <source>
        <dbReference type="ARBA" id="ARBA00022776"/>
    </source>
</evidence>
<keyword evidence="7" id="KW-0132">Cell division</keyword>
<evidence type="ECO:0000256" key="17">
    <source>
        <dbReference type="ARBA" id="ARBA00044305"/>
    </source>
</evidence>
<accession>A0A427Y7D3</accession>
<dbReference type="Proteomes" id="UP000279259">
    <property type="component" value="Unassembled WGS sequence"/>
</dbReference>
<keyword evidence="11" id="KW-0995">Kinetochore</keyword>
<keyword evidence="9" id="KW-0498">Mitosis</keyword>
<dbReference type="GO" id="GO:0072686">
    <property type="term" value="C:mitotic spindle"/>
    <property type="evidence" value="ECO:0007669"/>
    <property type="project" value="InterPro"/>
</dbReference>
<evidence type="ECO:0000256" key="13">
    <source>
        <dbReference type="ARBA" id="ARBA00023242"/>
    </source>
</evidence>
<organism evidence="19 20">
    <name type="scientific">Saitozyma podzolica</name>
    <dbReference type="NCBI Taxonomy" id="1890683"/>
    <lineage>
        <taxon>Eukaryota</taxon>
        <taxon>Fungi</taxon>
        <taxon>Dikarya</taxon>
        <taxon>Basidiomycota</taxon>
        <taxon>Agaricomycotina</taxon>
        <taxon>Tremellomycetes</taxon>
        <taxon>Tremellales</taxon>
        <taxon>Trimorphomycetaceae</taxon>
        <taxon>Saitozyma</taxon>
    </lineage>
</organism>
<evidence type="ECO:0000256" key="11">
    <source>
        <dbReference type="ARBA" id="ARBA00022838"/>
    </source>
</evidence>
<evidence type="ECO:0000256" key="4">
    <source>
        <dbReference type="ARBA" id="ARBA00006277"/>
    </source>
</evidence>
<evidence type="ECO:0000256" key="1">
    <source>
        <dbReference type="ARBA" id="ARBA00004123"/>
    </source>
</evidence>
<evidence type="ECO:0000256" key="7">
    <source>
        <dbReference type="ARBA" id="ARBA00022618"/>
    </source>
</evidence>
<dbReference type="EMBL" id="RSCD01000018">
    <property type="protein sequence ID" value="RSH87003.1"/>
    <property type="molecule type" value="Genomic_DNA"/>
</dbReference>
<evidence type="ECO:0000256" key="3">
    <source>
        <dbReference type="ARBA" id="ARBA00004629"/>
    </source>
</evidence>
<keyword evidence="15" id="KW-0137">Centromere</keyword>
<dbReference type="AlphaFoldDB" id="A0A427Y7D3"/>
<keyword evidence="13" id="KW-0539">Nucleus</keyword>
<evidence type="ECO:0000256" key="2">
    <source>
        <dbReference type="ARBA" id="ARBA00004186"/>
    </source>
</evidence>
<evidence type="ECO:0000256" key="8">
    <source>
        <dbReference type="ARBA" id="ARBA00022701"/>
    </source>
</evidence>
<evidence type="ECO:0000256" key="15">
    <source>
        <dbReference type="ARBA" id="ARBA00023328"/>
    </source>
</evidence>
<protein>
    <recommendedName>
        <fullName evidence="16">DASH complex subunit DAD3</fullName>
    </recommendedName>
    <alternativeName>
        <fullName evidence="17">Outer kinetochore protein DAD3</fullName>
    </alternativeName>
</protein>
<dbReference type="GO" id="GO:0051301">
    <property type="term" value="P:cell division"/>
    <property type="evidence" value="ECO:0007669"/>
    <property type="project" value="UniProtKB-KW"/>
</dbReference>
<comment type="caution">
    <text evidence="19">The sequence shown here is derived from an EMBL/GenBank/DDBJ whole genome shotgun (WGS) entry which is preliminary data.</text>
</comment>
<sequence length="130" mass="14588">MSVVATNPYANNPQLSPMEQQVLWEYAKLGDKVKRIAGLAKLTSESPNESLLAELRELEKKMGLVLTLVSAWDDLPARAALINLQFKASVWAVLMEHRQAAEDEEARAREQQAAADVSYDDRDWSEDSML</sequence>
<keyword evidence="12" id="KW-0206">Cytoskeleton</keyword>
<keyword evidence="5" id="KW-0158">Chromosome</keyword>
<dbReference type="PANTHER" id="PTHR28017">
    <property type="entry name" value="DASH COMPLEX SUBUNIT DAD3"/>
    <property type="match status" value="1"/>
</dbReference>
<comment type="similarity">
    <text evidence="4">Belongs to the DASH complex DAD3 family.</text>
</comment>
<dbReference type="InterPro" id="IPR013965">
    <property type="entry name" value="DASH_Dad3"/>
</dbReference>
<dbReference type="GO" id="GO:0051010">
    <property type="term" value="F:microtubule plus-end binding"/>
    <property type="evidence" value="ECO:0007669"/>
    <property type="project" value="TreeGrafter"/>
</dbReference>
<keyword evidence="8" id="KW-0493">Microtubule</keyword>
<evidence type="ECO:0000313" key="20">
    <source>
        <dbReference type="Proteomes" id="UP000279259"/>
    </source>
</evidence>
<dbReference type="Pfam" id="PF08656">
    <property type="entry name" value="DASH_Dad3"/>
    <property type="match status" value="1"/>
</dbReference>
<evidence type="ECO:0000256" key="10">
    <source>
        <dbReference type="ARBA" id="ARBA00022829"/>
    </source>
</evidence>
<keyword evidence="6" id="KW-0963">Cytoplasm</keyword>
<comment type="subcellular location">
    <subcellularLocation>
        <location evidence="3">Chromosome</location>
        <location evidence="3">Centromere</location>
        <location evidence="3">Kinetochore</location>
    </subcellularLocation>
    <subcellularLocation>
        <location evidence="2">Cytoplasm</location>
        <location evidence="2">Cytoskeleton</location>
        <location evidence="2">Spindle</location>
    </subcellularLocation>
    <subcellularLocation>
        <location evidence="1">Nucleus</location>
    </subcellularLocation>
</comment>
<reference evidence="19 20" key="1">
    <citation type="submission" date="2018-11" db="EMBL/GenBank/DDBJ databases">
        <title>Genome sequence of Saitozyma podzolica DSM 27192.</title>
        <authorList>
            <person name="Aliyu H."/>
            <person name="Gorte O."/>
            <person name="Ochsenreither K."/>
        </authorList>
    </citation>
    <scope>NUCLEOTIDE SEQUENCE [LARGE SCALE GENOMIC DNA]</scope>
    <source>
        <strain evidence="19 20">DSM 27192</strain>
    </source>
</reference>